<name>A0A6N8GJW6_9MICC</name>
<dbReference type="AlphaFoldDB" id="A0A6N8GJW6"/>
<reference evidence="1 2" key="1">
    <citation type="submission" date="2019-12" db="EMBL/GenBank/DDBJ databases">
        <authorList>
            <person name="Shi Y."/>
        </authorList>
    </citation>
    <scope>NUCLEOTIDE SEQUENCE [LARGE SCALE GENOMIC DNA]</scope>
    <source>
        <strain evidence="1 2">JCM 17929</strain>
    </source>
</reference>
<dbReference type="RefSeq" id="WP_156269316.1">
    <property type="nucleotide sequence ID" value="NZ_WOGU01000007.1"/>
</dbReference>
<proteinExistence type="predicted"/>
<organism evidence="1 2">
    <name type="scientific">Kocuria sediminis</name>
    <dbReference type="NCBI Taxonomy" id="1038857"/>
    <lineage>
        <taxon>Bacteria</taxon>
        <taxon>Bacillati</taxon>
        <taxon>Actinomycetota</taxon>
        <taxon>Actinomycetes</taxon>
        <taxon>Micrococcales</taxon>
        <taxon>Micrococcaceae</taxon>
        <taxon>Kocuria</taxon>
    </lineage>
</organism>
<accession>A0A6N8GJW6</accession>
<gene>
    <name evidence="1" type="ORF">GMA12_09655</name>
</gene>
<evidence type="ECO:0000313" key="2">
    <source>
        <dbReference type="Proteomes" id="UP000436989"/>
    </source>
</evidence>
<sequence length="209" mass="21806">MASQGPVPGMVDGLGNPVQVVVAGTPGHDGSSTSLVYGIAAGTGADTTLFDLRWGNLYQLSFTGGQTLGPYEQVDLAAEAEKFAASPRFRTEILPILQSFTAGPAPTLSPSDENVAADDGSPSAEAACVGERYTYENLHGITCVEAKAILQVVSDTGEPIGARGQRTEEYHCFWSSIGEVEAGHPDVLCVDRSTGADLLSANYLKPVTE</sequence>
<protein>
    <submittedName>
        <fullName evidence="1">Uncharacterized protein</fullName>
    </submittedName>
</protein>
<dbReference type="EMBL" id="WOGU01000007">
    <property type="protein sequence ID" value="MUN63401.1"/>
    <property type="molecule type" value="Genomic_DNA"/>
</dbReference>
<comment type="caution">
    <text evidence="1">The sequence shown here is derived from an EMBL/GenBank/DDBJ whole genome shotgun (WGS) entry which is preliminary data.</text>
</comment>
<keyword evidence="2" id="KW-1185">Reference proteome</keyword>
<dbReference type="Proteomes" id="UP000436989">
    <property type="component" value="Unassembled WGS sequence"/>
</dbReference>
<evidence type="ECO:0000313" key="1">
    <source>
        <dbReference type="EMBL" id="MUN63401.1"/>
    </source>
</evidence>